<dbReference type="AlphaFoldDB" id="A0AA36BIQ2"/>
<reference evidence="1" key="1">
    <citation type="submission" date="2023-08" db="EMBL/GenBank/DDBJ databases">
        <authorList>
            <person name="Alioto T."/>
            <person name="Alioto T."/>
            <person name="Gomez Garrido J."/>
        </authorList>
    </citation>
    <scope>NUCLEOTIDE SEQUENCE</scope>
</reference>
<gene>
    <name evidence="1" type="ORF">OCTVUL_1B024063</name>
</gene>
<evidence type="ECO:0000313" key="2">
    <source>
        <dbReference type="Proteomes" id="UP001162480"/>
    </source>
</evidence>
<keyword evidence="2" id="KW-1185">Reference proteome</keyword>
<protein>
    <submittedName>
        <fullName evidence="1">Uncharacterized protein</fullName>
    </submittedName>
</protein>
<organism evidence="1 2">
    <name type="scientific">Octopus vulgaris</name>
    <name type="common">Common octopus</name>
    <dbReference type="NCBI Taxonomy" id="6645"/>
    <lineage>
        <taxon>Eukaryota</taxon>
        <taxon>Metazoa</taxon>
        <taxon>Spiralia</taxon>
        <taxon>Lophotrochozoa</taxon>
        <taxon>Mollusca</taxon>
        <taxon>Cephalopoda</taxon>
        <taxon>Coleoidea</taxon>
        <taxon>Octopodiformes</taxon>
        <taxon>Octopoda</taxon>
        <taxon>Incirrata</taxon>
        <taxon>Octopodidae</taxon>
        <taxon>Octopus</taxon>
    </lineage>
</organism>
<proteinExistence type="predicted"/>
<accession>A0AA36BIQ2</accession>
<sequence length="108" mass="12323">MDICGFSHLYPVTGEILLYYSIRFPKIFPLINEEYVAMKTVEATLTNTLSLIIPQHLTVIFWIKTIIPVEVTNLVNDFFGITSAMQTYKGNEKQCASKDGQEKKKTKC</sequence>
<evidence type="ECO:0000313" key="1">
    <source>
        <dbReference type="EMBL" id="CAI9734773.1"/>
    </source>
</evidence>
<name>A0AA36BIQ2_OCTVU</name>
<dbReference type="Proteomes" id="UP001162480">
    <property type="component" value="Chromosome 16"/>
</dbReference>
<dbReference type="EMBL" id="OX597829">
    <property type="protein sequence ID" value="CAI9734773.1"/>
    <property type="molecule type" value="Genomic_DNA"/>
</dbReference>